<dbReference type="InterPro" id="IPR003339">
    <property type="entry name" value="ABC/ECF_trnsptr_transmembrane"/>
</dbReference>
<dbReference type="PANTHER" id="PTHR33514">
    <property type="entry name" value="PROTEIN ABCI12, CHLOROPLASTIC"/>
    <property type="match status" value="1"/>
</dbReference>
<dbReference type="GO" id="GO:0005886">
    <property type="term" value="C:plasma membrane"/>
    <property type="evidence" value="ECO:0007669"/>
    <property type="project" value="UniProtKB-ARBA"/>
</dbReference>
<name>A0A7Z0D850_9ACTN</name>
<feature type="transmembrane region" description="Helical" evidence="5">
    <location>
        <begin position="71"/>
        <end position="91"/>
    </location>
</feature>
<comment type="subcellular location">
    <subcellularLocation>
        <location evidence="1">Membrane</location>
        <topology evidence="1">Multi-pass membrane protein</topology>
    </subcellularLocation>
</comment>
<evidence type="ECO:0000256" key="3">
    <source>
        <dbReference type="ARBA" id="ARBA00022989"/>
    </source>
</evidence>
<keyword evidence="7" id="KW-1185">Reference proteome</keyword>
<dbReference type="EMBL" id="JACBZS010000001">
    <property type="protein sequence ID" value="NYI70673.1"/>
    <property type="molecule type" value="Genomic_DNA"/>
</dbReference>
<comment type="caution">
    <text evidence="6">The sequence shown here is derived from an EMBL/GenBank/DDBJ whole genome shotgun (WGS) entry which is preliminary data.</text>
</comment>
<dbReference type="Proteomes" id="UP000527616">
    <property type="component" value="Unassembled WGS sequence"/>
</dbReference>
<evidence type="ECO:0000313" key="6">
    <source>
        <dbReference type="EMBL" id="NYI70673.1"/>
    </source>
</evidence>
<reference evidence="6 7" key="1">
    <citation type="submission" date="2020-07" db="EMBL/GenBank/DDBJ databases">
        <title>Sequencing the genomes of 1000 actinobacteria strains.</title>
        <authorList>
            <person name="Klenk H.-P."/>
        </authorList>
    </citation>
    <scope>NUCLEOTIDE SEQUENCE [LARGE SCALE GENOMIC DNA]</scope>
    <source>
        <strain evidence="6 7">DSM 103164</strain>
    </source>
</reference>
<keyword evidence="4 5" id="KW-0472">Membrane</keyword>
<organism evidence="6 7">
    <name type="scientific">Naumannella cuiyingiana</name>
    <dbReference type="NCBI Taxonomy" id="1347891"/>
    <lineage>
        <taxon>Bacteria</taxon>
        <taxon>Bacillati</taxon>
        <taxon>Actinomycetota</taxon>
        <taxon>Actinomycetes</taxon>
        <taxon>Propionibacteriales</taxon>
        <taxon>Propionibacteriaceae</taxon>
        <taxon>Naumannella</taxon>
    </lineage>
</organism>
<evidence type="ECO:0000256" key="2">
    <source>
        <dbReference type="ARBA" id="ARBA00022692"/>
    </source>
</evidence>
<evidence type="ECO:0000256" key="1">
    <source>
        <dbReference type="ARBA" id="ARBA00004141"/>
    </source>
</evidence>
<protein>
    <submittedName>
        <fullName evidence="6">Energy-coupling factor transport system permease protein</fullName>
    </submittedName>
</protein>
<accession>A0A7Z0D850</accession>
<dbReference type="PANTHER" id="PTHR33514:SF15">
    <property type="entry name" value="COBALT TRANSPORT PROTEIN"/>
    <property type="match status" value="1"/>
</dbReference>
<feature type="transmembrane region" description="Helical" evidence="5">
    <location>
        <begin position="320"/>
        <end position="343"/>
    </location>
</feature>
<feature type="transmembrane region" description="Helical" evidence="5">
    <location>
        <begin position="284"/>
        <end position="308"/>
    </location>
</feature>
<evidence type="ECO:0000256" key="5">
    <source>
        <dbReference type="SAM" id="Phobius"/>
    </source>
</evidence>
<gene>
    <name evidence="6" type="ORF">GGQ54_001233</name>
</gene>
<feature type="transmembrane region" description="Helical" evidence="5">
    <location>
        <begin position="254"/>
        <end position="272"/>
    </location>
</feature>
<feature type="transmembrane region" description="Helical" evidence="5">
    <location>
        <begin position="27"/>
        <end position="59"/>
    </location>
</feature>
<dbReference type="Pfam" id="PF02361">
    <property type="entry name" value="CbiQ"/>
    <property type="match status" value="1"/>
</dbReference>
<dbReference type="RefSeq" id="WP_179444602.1">
    <property type="nucleotide sequence ID" value="NZ_JACBZS010000001.1"/>
</dbReference>
<sequence>MHTRPGPSPRAAWVRYWLPRSLNPAAWWAYAIALAAAASLTINPLLTLLLMAVAAVVVAARRGDGPWSRSFRFYLLLGAFIVIMRLFYRVIFGGGDGETILFRLPEVPLPYWVGGFRLLGAVSAESLLYGLYDGLRLACIVVCVGAANSLANPKRLLAQVPGALYEIGAILVVSVTVFAQLADSVLRVRRARALRTGVSAPGRGFVRRYRFVRAIVVPVVTDALDRSLQLASSMDARGYGRTGGGRVADRVRSAVLILAAMILLSIGAYATLSGFMDQLRIGPLALPAGVPFLAAGALCGVLGFRFAGRTVRRTRYRPDGWGVAETLVVACGLAPFVVFSIVWESADAAVLIPTVDEWPVVTPLLLVGFAIALLPAVITPPPALGVGEADRHRAELGGLS</sequence>
<proteinExistence type="predicted"/>
<evidence type="ECO:0000313" key="7">
    <source>
        <dbReference type="Proteomes" id="UP000527616"/>
    </source>
</evidence>
<evidence type="ECO:0000256" key="4">
    <source>
        <dbReference type="ARBA" id="ARBA00023136"/>
    </source>
</evidence>
<feature type="transmembrane region" description="Helical" evidence="5">
    <location>
        <begin position="363"/>
        <end position="384"/>
    </location>
</feature>
<keyword evidence="2 5" id="KW-0812">Transmembrane</keyword>
<keyword evidence="3 5" id="KW-1133">Transmembrane helix</keyword>
<feature type="transmembrane region" description="Helical" evidence="5">
    <location>
        <begin position="163"/>
        <end position="182"/>
    </location>
</feature>
<dbReference type="AlphaFoldDB" id="A0A7Z0D850"/>